<organism evidence="2 3">
    <name type="scientific">Kordiimonas pumila</name>
    <dbReference type="NCBI Taxonomy" id="2161677"/>
    <lineage>
        <taxon>Bacteria</taxon>
        <taxon>Pseudomonadati</taxon>
        <taxon>Pseudomonadota</taxon>
        <taxon>Alphaproteobacteria</taxon>
        <taxon>Kordiimonadales</taxon>
        <taxon>Kordiimonadaceae</taxon>
        <taxon>Kordiimonas</taxon>
    </lineage>
</organism>
<keyword evidence="2" id="KW-0547">Nucleotide-binding</keyword>
<reference evidence="3" key="1">
    <citation type="journal article" date="2019" name="Int. J. Syst. Evol. Microbiol.">
        <title>The Global Catalogue of Microorganisms (GCM) 10K type strain sequencing project: providing services to taxonomists for standard genome sequencing and annotation.</title>
        <authorList>
            <consortium name="The Broad Institute Genomics Platform"/>
            <consortium name="The Broad Institute Genome Sequencing Center for Infectious Disease"/>
            <person name="Wu L."/>
            <person name="Ma J."/>
        </authorList>
    </citation>
    <scope>NUCLEOTIDE SEQUENCE [LARGE SCALE GENOMIC DNA]</scope>
    <source>
        <strain evidence="3">KCTC 62164</strain>
    </source>
</reference>
<feature type="compositionally biased region" description="Basic and acidic residues" evidence="1">
    <location>
        <begin position="1"/>
        <end position="21"/>
    </location>
</feature>
<dbReference type="InterPro" id="IPR027417">
    <property type="entry name" value="P-loop_NTPase"/>
</dbReference>
<keyword evidence="3" id="KW-1185">Reference proteome</keyword>
<dbReference type="GO" id="GO:0005524">
    <property type="term" value="F:ATP binding"/>
    <property type="evidence" value="ECO:0007669"/>
    <property type="project" value="UniProtKB-KW"/>
</dbReference>
<sequence length="577" mass="65889">MAKDHNKSDGEQAHNLDENPKLSKAGNLVEHVKSIIKELYNDNRVQAFDQLNEIANFVGNGSDYSQDAIIELREGLKMLRNDNLTLSERKRISKSINSAKKAWLKYYFTSVKYGRIKDNEWVLNAYIKKYGKKVNPFETVNEEKHWLRANNDTFIPFVGREKEMSALTDFISIETQKNFQMWAIVGPSGAGKTRLMVHWGNSGVLDKWRVINVDQYRQPDLTNIDQPTLITIDYIYGYEDLIAAILSCARDGDFVHPVRLLLLDHATPDHMEDLLKGPRFDYGGTQLADSGIVEENYFFKDEPLKLLVTENKQGDQFLADIISGVCKYPPDHVEIQKGVAYLKDTIGARQPLFAALVGDAILNNLSFVSGDRRELIAGFLQHRHRITWRMDQREYVNLSYRKGAWAACFIAAATARRGADYRVLVDCIPDGFEDAKKQIMQDLMDFKALCAGVVSGETETHLKAFEPDILGESHFLLLLQEIKSNLWDFDRVLLALIVEGERSVAEQSAVQFVAFMTRLARNLTNDDQSLMETQQHWDAIETFLTPERFPENSPFRWAVASACFELAEILEEKKVEE</sequence>
<dbReference type="EMBL" id="JBHRSL010000004">
    <property type="protein sequence ID" value="MFC3051798.1"/>
    <property type="molecule type" value="Genomic_DNA"/>
</dbReference>
<protein>
    <submittedName>
        <fullName evidence="2">ATP-binding protein</fullName>
    </submittedName>
</protein>
<dbReference type="Gene3D" id="3.40.50.300">
    <property type="entry name" value="P-loop containing nucleotide triphosphate hydrolases"/>
    <property type="match status" value="1"/>
</dbReference>
<accession>A0ABV7D3P8</accession>
<evidence type="ECO:0000313" key="3">
    <source>
        <dbReference type="Proteomes" id="UP001595444"/>
    </source>
</evidence>
<dbReference type="RefSeq" id="WP_194215264.1">
    <property type="nucleotide sequence ID" value="NZ_CP061205.1"/>
</dbReference>
<feature type="region of interest" description="Disordered" evidence="1">
    <location>
        <begin position="1"/>
        <end position="22"/>
    </location>
</feature>
<proteinExistence type="predicted"/>
<dbReference type="SUPFAM" id="SSF52540">
    <property type="entry name" value="P-loop containing nucleoside triphosphate hydrolases"/>
    <property type="match status" value="1"/>
</dbReference>
<gene>
    <name evidence="2" type="ORF">ACFOKA_07775</name>
</gene>
<evidence type="ECO:0000313" key="2">
    <source>
        <dbReference type="EMBL" id="MFC3051798.1"/>
    </source>
</evidence>
<evidence type="ECO:0000256" key="1">
    <source>
        <dbReference type="SAM" id="MobiDB-lite"/>
    </source>
</evidence>
<comment type="caution">
    <text evidence="2">The sequence shown here is derived from an EMBL/GenBank/DDBJ whole genome shotgun (WGS) entry which is preliminary data.</text>
</comment>
<keyword evidence="2" id="KW-0067">ATP-binding</keyword>
<name>A0ABV7D3P8_9PROT</name>
<dbReference type="Proteomes" id="UP001595444">
    <property type="component" value="Unassembled WGS sequence"/>
</dbReference>